<keyword evidence="1" id="KW-0472">Membrane</keyword>
<reference evidence="2 3" key="1">
    <citation type="submission" date="2017-03" db="EMBL/GenBank/DDBJ databases">
        <title>Lifting the veil on microbial sulfur biogeochemistry in mining wastewaters.</title>
        <authorList>
            <person name="Kantor R.S."/>
            <person name="Colenbrander Nelson T."/>
            <person name="Marshall S."/>
            <person name="Bennett D."/>
            <person name="Apte S."/>
            <person name="Camacho D."/>
            <person name="Thomas B.C."/>
            <person name="Warren L.A."/>
            <person name="Banfield J.F."/>
        </authorList>
    </citation>
    <scope>NUCLEOTIDE SEQUENCE [LARGE SCALE GENOMIC DNA]</scope>
    <source>
        <strain evidence="2">32-69-9</strain>
    </source>
</reference>
<comment type="caution">
    <text evidence="2">The sequence shown here is derived from an EMBL/GenBank/DDBJ whole genome shotgun (WGS) entry which is preliminary data.</text>
</comment>
<keyword evidence="1" id="KW-0812">Transmembrane</keyword>
<evidence type="ECO:0000313" key="2">
    <source>
        <dbReference type="EMBL" id="OYX34548.1"/>
    </source>
</evidence>
<dbReference type="Proteomes" id="UP000215595">
    <property type="component" value="Unassembled WGS sequence"/>
</dbReference>
<proteinExistence type="predicted"/>
<sequence>MIGQSMASGSGAWPNRPGRLTSLLDGMERVGSWLSLILLMPVLVTMLALLMLHRGRPWNAILGLRPDA</sequence>
<name>A0A258FRD2_9CAUL</name>
<dbReference type="EMBL" id="NCEB01000008">
    <property type="protein sequence ID" value="OYX34548.1"/>
    <property type="molecule type" value="Genomic_DNA"/>
</dbReference>
<organism evidence="2 3">
    <name type="scientific">Brevundimonas subvibrioides</name>
    <dbReference type="NCBI Taxonomy" id="74313"/>
    <lineage>
        <taxon>Bacteria</taxon>
        <taxon>Pseudomonadati</taxon>
        <taxon>Pseudomonadota</taxon>
        <taxon>Alphaproteobacteria</taxon>
        <taxon>Caulobacterales</taxon>
        <taxon>Caulobacteraceae</taxon>
        <taxon>Brevundimonas</taxon>
    </lineage>
</organism>
<accession>A0A258FRD2</accession>
<evidence type="ECO:0000256" key="1">
    <source>
        <dbReference type="SAM" id="Phobius"/>
    </source>
</evidence>
<gene>
    <name evidence="2" type="ORF">B7Z01_05125</name>
</gene>
<protein>
    <submittedName>
        <fullName evidence="2">Uncharacterized protein</fullName>
    </submittedName>
</protein>
<dbReference type="AlphaFoldDB" id="A0A258FRD2"/>
<evidence type="ECO:0000313" key="3">
    <source>
        <dbReference type="Proteomes" id="UP000215595"/>
    </source>
</evidence>
<keyword evidence="1" id="KW-1133">Transmembrane helix</keyword>
<feature type="transmembrane region" description="Helical" evidence="1">
    <location>
        <begin position="30"/>
        <end position="52"/>
    </location>
</feature>